<name>A0A6A7WBI6_9BACT</name>
<keyword evidence="3" id="KW-1185">Reference proteome</keyword>
<evidence type="ECO:0000256" key="1">
    <source>
        <dbReference type="SAM" id="SignalP"/>
    </source>
</evidence>
<accession>A0A6A7WBI6</accession>
<gene>
    <name evidence="2" type="ORF">F7D20_06925</name>
</gene>
<reference evidence="2 3" key="1">
    <citation type="submission" date="2019-09" db="EMBL/GenBank/DDBJ databases">
        <title>Distinct polysaccharide growth profiles of human intestinal Prevotella copri isolates.</title>
        <authorList>
            <person name="Fehlner-Peach H."/>
            <person name="Magnabosco C."/>
            <person name="Raghavan V."/>
            <person name="Scher J.U."/>
            <person name="Tett A."/>
            <person name="Cox L.M."/>
            <person name="Gottsegen C."/>
            <person name="Watters A."/>
            <person name="Wiltshire- Gordon J.D."/>
            <person name="Segata N."/>
            <person name="Bonneau R."/>
            <person name="Littman D.R."/>
        </authorList>
    </citation>
    <scope>NUCLEOTIDE SEQUENCE [LARGE SCALE GENOMIC DNA]</scope>
    <source>
        <strain evidence="3">iAQ1173</strain>
    </source>
</reference>
<feature type="signal peptide" evidence="1">
    <location>
        <begin position="1"/>
        <end position="18"/>
    </location>
</feature>
<protein>
    <submittedName>
        <fullName evidence="2">Uncharacterized protein</fullName>
    </submittedName>
</protein>
<dbReference type="Proteomes" id="UP000384372">
    <property type="component" value="Unassembled WGS sequence"/>
</dbReference>
<dbReference type="RefSeq" id="WP_158463392.1">
    <property type="nucleotide sequence ID" value="NZ_VZAD01000057.1"/>
</dbReference>
<evidence type="ECO:0000313" key="3">
    <source>
        <dbReference type="Proteomes" id="UP000384372"/>
    </source>
</evidence>
<comment type="caution">
    <text evidence="2">The sequence shown here is derived from an EMBL/GenBank/DDBJ whole genome shotgun (WGS) entry which is preliminary data.</text>
</comment>
<keyword evidence="1" id="KW-0732">Signal</keyword>
<dbReference type="AlphaFoldDB" id="A0A6A7WBI6"/>
<organism evidence="2 3">
    <name type="scientific">Segatella copri</name>
    <dbReference type="NCBI Taxonomy" id="165179"/>
    <lineage>
        <taxon>Bacteria</taxon>
        <taxon>Pseudomonadati</taxon>
        <taxon>Bacteroidota</taxon>
        <taxon>Bacteroidia</taxon>
        <taxon>Bacteroidales</taxon>
        <taxon>Prevotellaceae</taxon>
        <taxon>Segatella</taxon>
    </lineage>
</organism>
<proteinExistence type="predicted"/>
<sequence>MKRLLLTFAIILQGMTLAQSYAQSHAVNNIDSIEILKFKNIPIKGNIKDFDLKMRDENFIFIGNLYSTYNYIGMFYGRKVDAKVQYVPETKQVSKVVVVFPEVGEEANDLYEHLIKQLDKKYRTRQENFGDDELLIWSYGREYEIILSKDHSSKKVFLNYTNKAKSEERYYYQNKHAEWMTEHQNDL</sequence>
<evidence type="ECO:0000313" key="2">
    <source>
        <dbReference type="EMBL" id="MQP11698.1"/>
    </source>
</evidence>
<dbReference type="EMBL" id="VZAD01000057">
    <property type="protein sequence ID" value="MQP11698.1"/>
    <property type="molecule type" value="Genomic_DNA"/>
</dbReference>
<feature type="chain" id="PRO_5025343595" evidence="1">
    <location>
        <begin position="19"/>
        <end position="187"/>
    </location>
</feature>